<dbReference type="CDD" id="cd00200">
    <property type="entry name" value="WD40"/>
    <property type="match status" value="3"/>
</dbReference>
<dbReference type="PANTHER" id="PTHR19879">
    <property type="entry name" value="TRANSCRIPTION INITIATION FACTOR TFIID"/>
    <property type="match status" value="1"/>
</dbReference>
<comment type="caution">
    <text evidence="7">The sequence shown here is derived from an EMBL/GenBank/DDBJ whole genome shotgun (WGS) entry which is preliminary data.</text>
</comment>
<organism evidence="7 8">
    <name type="scientific">Glutinoglossum americanum</name>
    <dbReference type="NCBI Taxonomy" id="1670608"/>
    <lineage>
        <taxon>Eukaryota</taxon>
        <taxon>Fungi</taxon>
        <taxon>Dikarya</taxon>
        <taxon>Ascomycota</taxon>
        <taxon>Pezizomycotina</taxon>
        <taxon>Geoglossomycetes</taxon>
        <taxon>Geoglossales</taxon>
        <taxon>Geoglossaceae</taxon>
        <taxon>Glutinoglossum</taxon>
    </lineage>
</organism>
<feature type="repeat" description="WD" evidence="3">
    <location>
        <begin position="1637"/>
        <end position="1678"/>
    </location>
</feature>
<dbReference type="InterPro" id="IPR036322">
    <property type="entry name" value="WD40_repeat_dom_sf"/>
</dbReference>
<dbReference type="GO" id="GO:0003824">
    <property type="term" value="F:catalytic activity"/>
    <property type="evidence" value="ECO:0007669"/>
    <property type="project" value="InterPro"/>
</dbReference>
<feature type="repeat" description="WD" evidence="3">
    <location>
        <begin position="1463"/>
        <end position="1504"/>
    </location>
</feature>
<dbReference type="PROSITE" id="PS50082">
    <property type="entry name" value="WD_REPEATS_2"/>
    <property type="match status" value="20"/>
</dbReference>
<evidence type="ECO:0000256" key="3">
    <source>
        <dbReference type="PROSITE-ProRule" id="PRU00221"/>
    </source>
</evidence>
<dbReference type="PANTHER" id="PTHR19879:SF9">
    <property type="entry name" value="TRANSCRIPTION INITIATION FACTOR TFIID SUBUNIT 5"/>
    <property type="match status" value="1"/>
</dbReference>
<evidence type="ECO:0000259" key="6">
    <source>
        <dbReference type="Pfam" id="PF24883"/>
    </source>
</evidence>
<feature type="repeat" description="WD" evidence="3">
    <location>
        <begin position="1086"/>
        <end position="1127"/>
    </location>
</feature>
<dbReference type="PROSITE" id="PS50294">
    <property type="entry name" value="WD_REPEATS_REGION"/>
    <property type="match status" value="20"/>
</dbReference>
<dbReference type="Gene3D" id="3.40.50.300">
    <property type="entry name" value="P-loop containing nucleotide triphosphate hydrolases"/>
    <property type="match status" value="1"/>
</dbReference>
<feature type="repeat" description="WD" evidence="3">
    <location>
        <begin position="1212"/>
        <end position="1253"/>
    </location>
</feature>
<feature type="repeat" description="WD" evidence="3">
    <location>
        <begin position="1170"/>
        <end position="1211"/>
    </location>
</feature>
<feature type="repeat" description="WD" evidence="3">
    <location>
        <begin position="1421"/>
        <end position="1462"/>
    </location>
</feature>
<gene>
    <name evidence="7" type="ORF">FGG08_003756</name>
</gene>
<feature type="domain" description="Nephrocystin 3-like N-terminal" evidence="6">
    <location>
        <begin position="359"/>
        <end position="518"/>
    </location>
</feature>
<feature type="repeat" description="WD" evidence="3">
    <location>
        <begin position="1044"/>
        <end position="1085"/>
    </location>
</feature>
<dbReference type="InterPro" id="IPR000845">
    <property type="entry name" value="Nucleoside_phosphorylase_d"/>
</dbReference>
<keyword evidence="8" id="KW-1185">Reference proteome</keyword>
<feature type="repeat" description="WD" evidence="3">
    <location>
        <begin position="1128"/>
        <end position="1169"/>
    </location>
</feature>
<dbReference type="PROSITE" id="PS00678">
    <property type="entry name" value="WD_REPEATS_1"/>
    <property type="match status" value="6"/>
</dbReference>
<dbReference type="InterPro" id="IPR055442">
    <property type="entry name" value="Beta-prop_EML-like_2nd"/>
</dbReference>
<accession>A0A9P8I6H1</accession>
<feature type="domain" description="EML-like second beta-propeller" evidence="5">
    <location>
        <begin position="1346"/>
        <end position="1503"/>
    </location>
</feature>
<feature type="repeat" description="WD" evidence="3">
    <location>
        <begin position="1546"/>
        <end position="1587"/>
    </location>
</feature>
<sequence>MLCRLRRDEYTVGWICALPVELAAAQEMLDEEHDDLDRDENDENLYSLGSIGGHNVVIVCLPAGRIGNNPAAAVATQMRATFKGIRFGLMVGIGGGVPSAEVDVRLGDVVVSQPDRISGGVVQYDLGKATPSGFDRTGSLNSPPRILLGAVAKVRANELRGVNRFSEYFSQLSRMPKFQRDNVGPDVLFEAAYDHEGGQTCRLCKRERGVDRQRRESEEVVVHYGTIASGNQVMRDGRTRDRVSRELGGVLCFEMEAAGLMNSFPCLVIRGICDYADSHKNKTWQAFAAAAAAAYAKEVLLVIPTAEIEKSRIADEIIKEKDNSILNRLPYAENAPFNSYARQHEPTCLPDTRVDVLREIHEWADGQDERCIFWLNGLAGTGKSTIAHTVARTYSEHSRLGASFFFSRGGGDISHAGKFFTTVAVQLARNVPTLSRHICEAITEHSNIASQSLRDQWHQLVLRPLSKLDGSSSQSLYVLVVDALDECDDENNIQIILQLLAEARSLEKVQLRVFMTSRPEIPIRCGFRHIPDTEHQDFVLHSISPSIVNRDIRIFLEYDLRLIGQERSLGPGWPGEDTIRRLVQLASGLFIWAATTCRFIREGRRFAVKRLDTILNVSGSDVIAPEKQLNQIYITVLKHSVSAEYTDEEKEESYCMLKQILGSIAVFFSPLSAYSLSKLLSVSKEDINQTLEDLHSVLDISKDQTRPLRLHHPSFRDFLLNSDRCNDPNFWVDEKQVHQALADSCIRLMSTSLKQDICSLNTPCVLITDIESSRVERSLPPEVQYACLYWIQHLQKSSAQLGDNDQVHQFLQKHLLHWFEALGWMRKVSEGIHAITSLESITTAYNCPRVVEFVHDAKRFVLYNRPAIEQAPLQTYCSALVFAPQMSIVRKQFKDCIPQWIRRLPKVENNWNALLQTLEGHSSYVNAVAFSPDGKLLASASDDSTVKLWDAGSGTVLQTLEGHSGSVYAVAFSPDSKLLVSASGDRTVKLWDAGSGVVLRTLKGHSDSVSTVAFSLDGKLLVSASGDRTVKLWDASSGAVLQTLEGHSDYIRAVAFSPDSKLLASASDDSIIKLWDAGSGVVLQTLEGHSSSISAVVFSLDGKLLVSACGDSTVKLWDASSGAVLQTLEGHSNYVSAVAFSPNGKLLASASDDSTVRLWDADSGAVLQTLESHPNYVNDVAFSPDSKLLASACSDSTVKLWDAGSGVVLQTLEGHPGSINTVAFSPDSKMLASASNDRTVKLWDAGSGAVLQTLGGHSDYISVVAFSPDGKLLVSASGDRTVKLWDASLGAVLQTLKGHSDSVSAVAFSLDSKLLASASYDSTVKLWDAGSGAVLQTLEGHSGYVSGVAFSPDGKLLASASHDSTVKLWDAGSGAVLQTLEGSDYVSAVAFSPNGKLLASASYDGTVKLWDAGTGTVLQMLEGHSGDISAVAFSPDGKLLVSASGDSTIKLWDASSGAILQTLEGHSSYVNAVAFSPDGKLLASASGDSTIKLWDAGSGTVLQTLERHLSSISVIAFSPDGKLLASASHRTVKLWDAGSGAVLQMLEGHSGYVGVVAFSPDGKLLASGSDGGTVKLWDAGSGAVLQTLEAYFTVIAFSPDSKLLASASYDNTVKLWDTSSGVVLQTLEDHSGSVYTVWGHSGFVDAVAFSPNGKLLASASDDSTVKLRDVGSGAVLQTLKGHSSSIHTVAFSPDGKLLAGAGDSIVRLWDAGSGVVLQTLEGHSSSISAMAFSPDGKLLASASYDSNVKLWDASSGAVLQTLEVDAIIQTLSFSNDGTFLQTNRGSLYTTFRSDSAAVSQPNLPRSVFIKEQWVSRGMENTLWLPSEHRPSHVAVHGSIIGFGYPSGRVTFMEFAF</sequence>
<keyword evidence="1 3" id="KW-0853">WD repeat</keyword>
<dbReference type="SUPFAM" id="SSF50978">
    <property type="entry name" value="WD40 repeat-like"/>
    <property type="match status" value="2"/>
</dbReference>
<dbReference type="InterPro" id="IPR015943">
    <property type="entry name" value="WD40/YVTN_repeat-like_dom_sf"/>
</dbReference>
<dbReference type="Pfam" id="PF01048">
    <property type="entry name" value="PNP_UDP_1"/>
    <property type="match status" value="1"/>
</dbReference>
<feature type="domain" description="Nucleoside phosphorylase" evidence="4">
    <location>
        <begin position="12"/>
        <end position="297"/>
    </location>
</feature>
<dbReference type="InterPro" id="IPR001680">
    <property type="entry name" value="WD40_rpt"/>
</dbReference>
<keyword evidence="2" id="KW-0677">Repeat</keyword>
<dbReference type="Proteomes" id="UP000698800">
    <property type="component" value="Unassembled WGS sequence"/>
</dbReference>
<evidence type="ECO:0000259" key="5">
    <source>
        <dbReference type="Pfam" id="PF23414"/>
    </source>
</evidence>
<evidence type="ECO:0008006" key="9">
    <source>
        <dbReference type="Google" id="ProtNLM"/>
    </source>
</evidence>
<dbReference type="SUPFAM" id="SSF53167">
    <property type="entry name" value="Purine and uridine phosphorylases"/>
    <property type="match status" value="1"/>
</dbReference>
<dbReference type="OrthoDB" id="538223at2759"/>
<feature type="repeat" description="WD" evidence="3">
    <location>
        <begin position="1002"/>
        <end position="1043"/>
    </location>
</feature>
<protein>
    <recommendedName>
        <fullName evidence="9">Vegetative incompatibility protein HET-E-1</fullName>
    </recommendedName>
</protein>
<feature type="repeat" description="WD" evidence="3">
    <location>
        <begin position="1338"/>
        <end position="1379"/>
    </location>
</feature>
<feature type="repeat" description="WD" evidence="3">
    <location>
        <begin position="1379"/>
        <end position="1420"/>
    </location>
</feature>
<dbReference type="InterPro" id="IPR027417">
    <property type="entry name" value="P-loop_NTPase"/>
</dbReference>
<dbReference type="InterPro" id="IPR056884">
    <property type="entry name" value="NPHP3-like_N"/>
</dbReference>
<dbReference type="Pfam" id="PF24883">
    <property type="entry name" value="NPHP3_N"/>
    <property type="match status" value="1"/>
</dbReference>
<feature type="repeat" description="WD" evidence="3">
    <location>
        <begin position="1585"/>
        <end position="1626"/>
    </location>
</feature>
<dbReference type="Gene3D" id="2.130.10.10">
    <property type="entry name" value="YVTN repeat-like/Quinoprotein amine dehydrogenase"/>
    <property type="match status" value="11"/>
</dbReference>
<name>A0A9P8I6H1_9PEZI</name>
<dbReference type="EMBL" id="JAGHQL010000068">
    <property type="protein sequence ID" value="KAH0541801.1"/>
    <property type="molecule type" value="Genomic_DNA"/>
</dbReference>
<feature type="repeat" description="WD" evidence="3">
    <location>
        <begin position="1505"/>
        <end position="1545"/>
    </location>
</feature>
<proteinExistence type="predicted"/>
<dbReference type="Gene3D" id="3.40.50.1580">
    <property type="entry name" value="Nucleoside phosphorylase domain"/>
    <property type="match status" value="1"/>
</dbReference>
<feature type="repeat" description="WD" evidence="3">
    <location>
        <begin position="1254"/>
        <end position="1295"/>
    </location>
</feature>
<feature type="repeat" description="WD" evidence="3">
    <location>
        <begin position="918"/>
        <end position="959"/>
    </location>
</feature>
<dbReference type="Pfam" id="PF00400">
    <property type="entry name" value="WD40"/>
    <property type="match status" value="15"/>
</dbReference>
<dbReference type="InterPro" id="IPR018391">
    <property type="entry name" value="PQQ_b-propeller_rpt"/>
</dbReference>
<dbReference type="SMART" id="SM00564">
    <property type="entry name" value="PQQ"/>
    <property type="match status" value="13"/>
</dbReference>
<dbReference type="PRINTS" id="PR00320">
    <property type="entry name" value="GPROTEINBRPT"/>
</dbReference>
<dbReference type="Pfam" id="PF23414">
    <property type="entry name" value="Beta-prop_EML_2"/>
    <property type="match status" value="1"/>
</dbReference>
<evidence type="ECO:0000256" key="1">
    <source>
        <dbReference type="ARBA" id="ARBA00022574"/>
    </source>
</evidence>
<dbReference type="SMART" id="SM00320">
    <property type="entry name" value="WD40"/>
    <property type="match status" value="20"/>
</dbReference>
<evidence type="ECO:0000259" key="4">
    <source>
        <dbReference type="Pfam" id="PF01048"/>
    </source>
</evidence>
<feature type="repeat" description="WD" evidence="3">
    <location>
        <begin position="1296"/>
        <end position="1337"/>
    </location>
</feature>
<dbReference type="InterPro" id="IPR019775">
    <property type="entry name" value="WD40_repeat_CS"/>
</dbReference>
<feature type="repeat" description="WD" evidence="3">
    <location>
        <begin position="1720"/>
        <end position="1761"/>
    </location>
</feature>
<evidence type="ECO:0000313" key="7">
    <source>
        <dbReference type="EMBL" id="KAH0541801.1"/>
    </source>
</evidence>
<dbReference type="GO" id="GO:0009116">
    <property type="term" value="P:nucleoside metabolic process"/>
    <property type="evidence" value="ECO:0007669"/>
    <property type="project" value="InterPro"/>
</dbReference>
<dbReference type="SUPFAM" id="SSF50998">
    <property type="entry name" value="Quinoprotein alcohol dehydrogenase-like"/>
    <property type="match status" value="1"/>
</dbReference>
<feature type="repeat" description="WD" evidence="3">
    <location>
        <begin position="1679"/>
        <end position="1719"/>
    </location>
</feature>
<dbReference type="InterPro" id="IPR011047">
    <property type="entry name" value="Quinoprotein_ADH-like_sf"/>
</dbReference>
<dbReference type="InterPro" id="IPR035994">
    <property type="entry name" value="Nucleoside_phosphorylase_sf"/>
</dbReference>
<evidence type="ECO:0000313" key="8">
    <source>
        <dbReference type="Proteomes" id="UP000698800"/>
    </source>
</evidence>
<dbReference type="SUPFAM" id="SSF52540">
    <property type="entry name" value="P-loop containing nucleoside triphosphate hydrolases"/>
    <property type="match status" value="1"/>
</dbReference>
<evidence type="ECO:0000256" key="2">
    <source>
        <dbReference type="ARBA" id="ARBA00022737"/>
    </source>
</evidence>
<dbReference type="InterPro" id="IPR020472">
    <property type="entry name" value="WD40_PAC1"/>
</dbReference>
<reference evidence="7" key="1">
    <citation type="submission" date="2021-03" db="EMBL/GenBank/DDBJ databases">
        <title>Comparative genomics and phylogenomic investigation of the class Geoglossomycetes provide insights into ecological specialization and systematics.</title>
        <authorList>
            <person name="Melie T."/>
            <person name="Pirro S."/>
            <person name="Miller A.N."/>
            <person name="Quandt A."/>
        </authorList>
    </citation>
    <scope>NUCLEOTIDE SEQUENCE</scope>
    <source>
        <strain evidence="7">GBOQ0MN5Z8</strain>
    </source>
</reference>
<feature type="repeat" description="WD" evidence="3">
    <location>
        <begin position="960"/>
        <end position="1001"/>
    </location>
</feature>